<dbReference type="HOGENOM" id="CLU_2887915_0_0_1"/>
<protein>
    <submittedName>
        <fullName evidence="1">Uncharacterized protein</fullName>
    </submittedName>
</protein>
<dbReference type="InParanoid" id="K1QTT8"/>
<accession>K1QTT8</accession>
<dbReference type="EMBL" id="JH816951">
    <property type="protein sequence ID" value="EKC40252.1"/>
    <property type="molecule type" value="Genomic_DNA"/>
</dbReference>
<reference evidence="1" key="1">
    <citation type="journal article" date="2012" name="Nature">
        <title>The oyster genome reveals stress adaptation and complexity of shell formation.</title>
        <authorList>
            <person name="Zhang G."/>
            <person name="Fang X."/>
            <person name="Guo X."/>
            <person name="Li L."/>
            <person name="Luo R."/>
            <person name="Xu F."/>
            <person name="Yang P."/>
            <person name="Zhang L."/>
            <person name="Wang X."/>
            <person name="Qi H."/>
            <person name="Xiong Z."/>
            <person name="Que H."/>
            <person name="Xie Y."/>
            <person name="Holland P.W."/>
            <person name="Paps J."/>
            <person name="Zhu Y."/>
            <person name="Wu F."/>
            <person name="Chen Y."/>
            <person name="Wang J."/>
            <person name="Peng C."/>
            <person name="Meng J."/>
            <person name="Yang L."/>
            <person name="Liu J."/>
            <person name="Wen B."/>
            <person name="Zhang N."/>
            <person name="Huang Z."/>
            <person name="Zhu Q."/>
            <person name="Feng Y."/>
            <person name="Mount A."/>
            <person name="Hedgecock D."/>
            <person name="Xu Z."/>
            <person name="Liu Y."/>
            <person name="Domazet-Loso T."/>
            <person name="Du Y."/>
            <person name="Sun X."/>
            <person name="Zhang S."/>
            <person name="Liu B."/>
            <person name="Cheng P."/>
            <person name="Jiang X."/>
            <person name="Li J."/>
            <person name="Fan D."/>
            <person name="Wang W."/>
            <person name="Fu W."/>
            <person name="Wang T."/>
            <person name="Wang B."/>
            <person name="Zhang J."/>
            <person name="Peng Z."/>
            <person name="Li Y."/>
            <person name="Li N."/>
            <person name="Wang J."/>
            <person name="Chen M."/>
            <person name="He Y."/>
            <person name="Tan F."/>
            <person name="Song X."/>
            <person name="Zheng Q."/>
            <person name="Huang R."/>
            <person name="Yang H."/>
            <person name="Du X."/>
            <person name="Chen L."/>
            <person name="Yang M."/>
            <person name="Gaffney P.M."/>
            <person name="Wang S."/>
            <person name="Luo L."/>
            <person name="She Z."/>
            <person name="Ming Y."/>
            <person name="Huang W."/>
            <person name="Zhang S."/>
            <person name="Huang B."/>
            <person name="Zhang Y."/>
            <person name="Qu T."/>
            <person name="Ni P."/>
            <person name="Miao G."/>
            <person name="Wang J."/>
            <person name="Wang Q."/>
            <person name="Steinberg C.E."/>
            <person name="Wang H."/>
            <person name="Li N."/>
            <person name="Qian L."/>
            <person name="Zhang G."/>
            <person name="Li Y."/>
            <person name="Yang H."/>
            <person name="Liu X."/>
            <person name="Wang J."/>
            <person name="Yin Y."/>
            <person name="Wang J."/>
        </authorList>
    </citation>
    <scope>NUCLEOTIDE SEQUENCE [LARGE SCALE GENOMIC DNA]</scope>
    <source>
        <strain evidence="1">05x7-T-G4-1.051#20</strain>
    </source>
</reference>
<evidence type="ECO:0000313" key="1">
    <source>
        <dbReference type="EMBL" id="EKC40252.1"/>
    </source>
</evidence>
<proteinExistence type="predicted"/>
<gene>
    <name evidence="1" type="ORF">CGI_10015235</name>
</gene>
<name>K1QTT8_MAGGI</name>
<dbReference type="AlphaFoldDB" id="K1QTT8"/>
<sequence length="63" mass="6982">MGYHLPVMSNRAPGGVSRVESCTLPVSHLQCWCPECRLNGHLTSTSQCGQFTYTCSIRAPIWI</sequence>
<organism evidence="1">
    <name type="scientific">Magallana gigas</name>
    <name type="common">Pacific oyster</name>
    <name type="synonym">Crassostrea gigas</name>
    <dbReference type="NCBI Taxonomy" id="29159"/>
    <lineage>
        <taxon>Eukaryota</taxon>
        <taxon>Metazoa</taxon>
        <taxon>Spiralia</taxon>
        <taxon>Lophotrochozoa</taxon>
        <taxon>Mollusca</taxon>
        <taxon>Bivalvia</taxon>
        <taxon>Autobranchia</taxon>
        <taxon>Pteriomorphia</taxon>
        <taxon>Ostreida</taxon>
        <taxon>Ostreoidea</taxon>
        <taxon>Ostreidae</taxon>
        <taxon>Magallana</taxon>
    </lineage>
</organism>